<dbReference type="InterPro" id="IPR036866">
    <property type="entry name" value="RibonucZ/Hydroxyglut_hydro"/>
</dbReference>
<dbReference type="Pfam" id="PF00753">
    <property type="entry name" value="Lactamase_B"/>
    <property type="match status" value="1"/>
</dbReference>
<evidence type="ECO:0000259" key="1">
    <source>
        <dbReference type="SMART" id="SM00849"/>
    </source>
</evidence>
<comment type="caution">
    <text evidence="2">The sequence shown here is derived from an EMBL/GenBank/DDBJ whole genome shotgun (WGS) entry which is preliminary data.</text>
</comment>
<name>A0ABV1WHW9_9ACTN</name>
<keyword evidence="3" id="KW-1185">Reference proteome</keyword>
<dbReference type="Proteomes" id="UP001458415">
    <property type="component" value="Unassembled WGS sequence"/>
</dbReference>
<gene>
    <name evidence="2" type="ORF">ABT317_44280</name>
</gene>
<dbReference type="SMART" id="SM00849">
    <property type="entry name" value="Lactamase_B"/>
    <property type="match status" value="1"/>
</dbReference>
<dbReference type="SUPFAM" id="SSF56281">
    <property type="entry name" value="Metallo-hydrolase/oxidoreductase"/>
    <property type="match status" value="1"/>
</dbReference>
<organism evidence="2 3">
    <name type="scientific">Streptomyces carpinensis</name>
    <dbReference type="NCBI Taxonomy" id="66369"/>
    <lineage>
        <taxon>Bacteria</taxon>
        <taxon>Bacillati</taxon>
        <taxon>Actinomycetota</taxon>
        <taxon>Actinomycetes</taxon>
        <taxon>Kitasatosporales</taxon>
        <taxon>Streptomycetaceae</taxon>
        <taxon>Streptomyces</taxon>
    </lineage>
</organism>
<evidence type="ECO:0000313" key="3">
    <source>
        <dbReference type="Proteomes" id="UP001458415"/>
    </source>
</evidence>
<protein>
    <submittedName>
        <fullName evidence="2">MBL fold metallo-hydrolase</fullName>
    </submittedName>
</protein>
<accession>A0ABV1WHW9</accession>
<dbReference type="Gene3D" id="3.60.15.10">
    <property type="entry name" value="Ribonuclease Z/Hydroxyacylglutathione hydrolase-like"/>
    <property type="match status" value="1"/>
</dbReference>
<feature type="non-terminal residue" evidence="2">
    <location>
        <position position="262"/>
    </location>
</feature>
<proteinExistence type="predicted"/>
<feature type="domain" description="Metallo-beta-lactamase" evidence="1">
    <location>
        <begin position="19"/>
        <end position="235"/>
    </location>
</feature>
<reference evidence="2 3" key="1">
    <citation type="submission" date="2024-06" db="EMBL/GenBank/DDBJ databases">
        <title>The Natural Products Discovery Center: Release of the First 8490 Sequenced Strains for Exploring Actinobacteria Biosynthetic Diversity.</title>
        <authorList>
            <person name="Kalkreuter E."/>
            <person name="Kautsar S.A."/>
            <person name="Yang D."/>
            <person name="Bader C.D."/>
            <person name="Teijaro C.N."/>
            <person name="Fluegel L."/>
            <person name="Davis C.M."/>
            <person name="Simpson J.R."/>
            <person name="Lauterbach L."/>
            <person name="Steele A.D."/>
            <person name="Gui C."/>
            <person name="Meng S."/>
            <person name="Li G."/>
            <person name="Viehrig K."/>
            <person name="Ye F."/>
            <person name="Su P."/>
            <person name="Kiefer A.F."/>
            <person name="Nichols A."/>
            <person name="Cepeda A.J."/>
            <person name="Yan W."/>
            <person name="Fan B."/>
            <person name="Jiang Y."/>
            <person name="Adhikari A."/>
            <person name="Zheng C.-J."/>
            <person name="Schuster L."/>
            <person name="Cowan T.M."/>
            <person name="Smanski M.J."/>
            <person name="Chevrette M.G."/>
            <person name="De Carvalho L.P.S."/>
            <person name="Shen B."/>
        </authorList>
    </citation>
    <scope>NUCLEOTIDE SEQUENCE [LARGE SCALE GENOMIC DNA]</scope>
    <source>
        <strain evidence="2 3">NPDC000634</strain>
    </source>
</reference>
<dbReference type="InterPro" id="IPR001279">
    <property type="entry name" value="Metallo-B-lactamas"/>
</dbReference>
<dbReference type="PANTHER" id="PTHR23131">
    <property type="entry name" value="ENDORIBONUCLEASE LACTB2"/>
    <property type="match status" value="1"/>
</dbReference>
<evidence type="ECO:0000313" key="2">
    <source>
        <dbReference type="EMBL" id="MER6983789.1"/>
    </source>
</evidence>
<dbReference type="EMBL" id="JBEPCU010001516">
    <property type="protein sequence ID" value="MER6983789.1"/>
    <property type="molecule type" value="Genomic_DNA"/>
</dbReference>
<sequence length="262" mass="28658">MAPDVYRIPLPLPEDGLRAVNTYALIQDDGVVMVDAGWALQVSRDQLRAGLGQFGAQLGDIKRFLVTHAHRDHYTQAIALRREFGTRVSIGLGEQPTIESVIRSPGTGIEAHLPQLRRAGAHSLVAALPGWLQSAPSVATDDSVYEEPDDWLTDRVEIEVAGRRLTALATPGHTAGHMVFVDPSLGVLFGGDHVLPHITPSIGFEPVPAELPLRDYLASLVMLLDLPDMRLLPAHGLPATSTHTRVHELLSHHEHRLEECRQ</sequence>
<dbReference type="PANTHER" id="PTHR23131:SF4">
    <property type="entry name" value="METALLO-BETA-LACTAMASE SUPERFAMILY POTEIN"/>
    <property type="match status" value="1"/>
</dbReference>
<dbReference type="InterPro" id="IPR050662">
    <property type="entry name" value="Sec-metab_biosynth-thioest"/>
</dbReference>